<dbReference type="PRINTS" id="PR00368">
    <property type="entry name" value="FADPNR"/>
</dbReference>
<keyword evidence="6" id="KW-1185">Reference proteome</keyword>
<evidence type="ECO:0000256" key="2">
    <source>
        <dbReference type="ARBA" id="ARBA00023002"/>
    </source>
</evidence>
<dbReference type="RefSeq" id="WP_378534722.1">
    <property type="nucleotide sequence ID" value="NZ_JBHSBH010000010.1"/>
</dbReference>
<gene>
    <name evidence="5" type="ORF">ACFOVU_16970</name>
</gene>
<evidence type="ECO:0000256" key="3">
    <source>
        <dbReference type="ARBA" id="ARBA00048132"/>
    </source>
</evidence>
<dbReference type="Proteomes" id="UP001595847">
    <property type="component" value="Unassembled WGS sequence"/>
</dbReference>
<name>A0ABV8FNA3_9ACTN</name>
<evidence type="ECO:0000259" key="4">
    <source>
        <dbReference type="Pfam" id="PF07992"/>
    </source>
</evidence>
<dbReference type="Pfam" id="PF07992">
    <property type="entry name" value="Pyr_redox_2"/>
    <property type="match status" value="1"/>
</dbReference>
<keyword evidence="2" id="KW-0560">Oxidoreductase</keyword>
<protein>
    <submittedName>
        <fullName evidence="5">NAD(P)/FAD-dependent oxidoreductase</fullName>
    </submittedName>
</protein>
<evidence type="ECO:0000313" key="5">
    <source>
        <dbReference type="EMBL" id="MFC3997629.1"/>
    </source>
</evidence>
<dbReference type="InterPro" id="IPR023753">
    <property type="entry name" value="FAD/NAD-binding_dom"/>
</dbReference>
<dbReference type="Gene3D" id="3.50.50.60">
    <property type="entry name" value="FAD/NAD(P)-binding domain"/>
    <property type="match status" value="2"/>
</dbReference>
<accession>A0ABV8FNA3</accession>
<dbReference type="InterPro" id="IPR050097">
    <property type="entry name" value="Ferredoxin-NADP_redctase_2"/>
</dbReference>
<dbReference type="PRINTS" id="PR00469">
    <property type="entry name" value="PNDRDTASEII"/>
</dbReference>
<dbReference type="SUPFAM" id="SSF51905">
    <property type="entry name" value="FAD/NAD(P)-binding domain"/>
    <property type="match status" value="1"/>
</dbReference>
<dbReference type="EMBL" id="JBHSBH010000010">
    <property type="protein sequence ID" value="MFC3997629.1"/>
    <property type="molecule type" value="Genomic_DNA"/>
</dbReference>
<keyword evidence="1" id="KW-0285">Flavoprotein</keyword>
<reference evidence="6" key="1">
    <citation type="journal article" date="2019" name="Int. J. Syst. Evol. Microbiol.">
        <title>The Global Catalogue of Microorganisms (GCM) 10K type strain sequencing project: providing services to taxonomists for standard genome sequencing and annotation.</title>
        <authorList>
            <consortium name="The Broad Institute Genomics Platform"/>
            <consortium name="The Broad Institute Genome Sequencing Center for Infectious Disease"/>
            <person name="Wu L."/>
            <person name="Ma J."/>
        </authorList>
    </citation>
    <scope>NUCLEOTIDE SEQUENCE [LARGE SCALE GENOMIC DNA]</scope>
    <source>
        <strain evidence="6">TBRC 1826</strain>
    </source>
</reference>
<evidence type="ECO:0000256" key="1">
    <source>
        <dbReference type="ARBA" id="ARBA00022630"/>
    </source>
</evidence>
<dbReference type="PANTHER" id="PTHR48105">
    <property type="entry name" value="THIOREDOXIN REDUCTASE 1-RELATED-RELATED"/>
    <property type="match status" value="1"/>
</dbReference>
<organism evidence="5 6">
    <name type="scientific">Nocardiopsis sediminis</name>
    <dbReference type="NCBI Taxonomy" id="1778267"/>
    <lineage>
        <taxon>Bacteria</taxon>
        <taxon>Bacillati</taxon>
        <taxon>Actinomycetota</taxon>
        <taxon>Actinomycetes</taxon>
        <taxon>Streptosporangiales</taxon>
        <taxon>Nocardiopsidaceae</taxon>
        <taxon>Nocardiopsis</taxon>
    </lineage>
</organism>
<evidence type="ECO:0000313" key="6">
    <source>
        <dbReference type="Proteomes" id="UP001595847"/>
    </source>
</evidence>
<comment type="catalytic activity">
    <reaction evidence="3">
        <text>[thioredoxin]-dithiol + NADP(+) = [thioredoxin]-disulfide + NADPH + H(+)</text>
        <dbReference type="Rhea" id="RHEA:20345"/>
        <dbReference type="Rhea" id="RHEA-COMP:10698"/>
        <dbReference type="Rhea" id="RHEA-COMP:10700"/>
        <dbReference type="ChEBI" id="CHEBI:15378"/>
        <dbReference type="ChEBI" id="CHEBI:29950"/>
        <dbReference type="ChEBI" id="CHEBI:50058"/>
        <dbReference type="ChEBI" id="CHEBI:57783"/>
        <dbReference type="ChEBI" id="CHEBI:58349"/>
        <dbReference type="EC" id="1.8.1.9"/>
    </reaction>
</comment>
<comment type="caution">
    <text evidence="5">The sequence shown here is derived from an EMBL/GenBank/DDBJ whole genome shotgun (WGS) entry which is preliminary data.</text>
</comment>
<dbReference type="InterPro" id="IPR036188">
    <property type="entry name" value="FAD/NAD-bd_sf"/>
</dbReference>
<proteinExistence type="predicted"/>
<feature type="domain" description="FAD/NAD(P)-binding" evidence="4">
    <location>
        <begin position="8"/>
        <end position="282"/>
    </location>
</feature>
<sequence>MTRDGIRYDVVVVGGGPAGLSGALVLGRARRSVLVVDSGEPRNAPAAHMHGFLSRDGAAPGDLLEAGRREVSAYGGAFVTGRALSASRQGGGFAVGLDTGSTVWARRLLVAGGITDELPDVPGLAARWGRDVLHCPYCHGWEVRDRPIGVLATGPMSVHQALHFRQWTGDLTLLTHTGPAPAGEEREQLAARGIAVVEGEAAGLETAGDRLAGVRLHTGETIPLDALAVAPRAVPRAEVLAALGVEPTPHPRGIGAYITADATGLTSVPGVWVAGNLADLTANVLASAASGSTAAMAINGDLIADDTRRAVQARRDPFSREAEARLCERVMGDRRHGI</sequence>